<organism evidence="1 2">
    <name type="scientific">Operophtera brumata</name>
    <name type="common">Winter moth</name>
    <name type="synonym">Phalaena brumata</name>
    <dbReference type="NCBI Taxonomy" id="104452"/>
    <lineage>
        <taxon>Eukaryota</taxon>
        <taxon>Metazoa</taxon>
        <taxon>Ecdysozoa</taxon>
        <taxon>Arthropoda</taxon>
        <taxon>Hexapoda</taxon>
        <taxon>Insecta</taxon>
        <taxon>Pterygota</taxon>
        <taxon>Neoptera</taxon>
        <taxon>Endopterygota</taxon>
        <taxon>Lepidoptera</taxon>
        <taxon>Glossata</taxon>
        <taxon>Ditrysia</taxon>
        <taxon>Geometroidea</taxon>
        <taxon>Geometridae</taxon>
        <taxon>Larentiinae</taxon>
        <taxon>Operophtera</taxon>
    </lineage>
</organism>
<feature type="non-terminal residue" evidence="1">
    <location>
        <position position="1"/>
    </location>
</feature>
<dbReference type="Proteomes" id="UP000037510">
    <property type="component" value="Unassembled WGS sequence"/>
</dbReference>
<dbReference type="AlphaFoldDB" id="A0A0L7L4J0"/>
<dbReference type="Gene3D" id="3.40.190.10">
    <property type="entry name" value="Periplasmic binding protein-like II"/>
    <property type="match status" value="1"/>
</dbReference>
<comment type="caution">
    <text evidence="1">The sequence shown here is derived from an EMBL/GenBank/DDBJ whole genome shotgun (WGS) entry which is preliminary data.</text>
</comment>
<dbReference type="EMBL" id="JTDY01002972">
    <property type="protein sequence ID" value="KOB70392.1"/>
    <property type="molecule type" value="Genomic_DNA"/>
</dbReference>
<gene>
    <name evidence="1" type="ORF">OBRU01_15347</name>
</gene>
<evidence type="ECO:0000313" key="2">
    <source>
        <dbReference type="Proteomes" id="UP000037510"/>
    </source>
</evidence>
<proteinExistence type="predicted"/>
<dbReference type="SUPFAM" id="SSF53850">
    <property type="entry name" value="Periplasmic binding protein-like II"/>
    <property type="match status" value="1"/>
</dbReference>
<accession>A0A0L7L4J0</accession>
<protein>
    <submittedName>
        <fullName evidence="1">Transferin</fullName>
    </submittedName>
</protein>
<dbReference type="STRING" id="104452.A0A0L7L4J0"/>
<keyword evidence="2" id="KW-1185">Reference proteome</keyword>
<evidence type="ECO:0000313" key="1">
    <source>
        <dbReference type="EMBL" id="KOB70392.1"/>
    </source>
</evidence>
<sequence>VPSTHTGGLAGLRGGSYCHPGLDEVDQRWSPRVLKALELSAAQTDRCNEVDTNGKSADQIELETLSGFFSAACRPGPWSANNTQDGNLKREHPSMCSLCGGDSCGGYSINMGVSVAGVRNENRHIQALECLRVNTNSTASAVAYTAWLHVREYFTQLCSGGACQPAHVVASGHQPCQRLVGGAVHGDRRGRQCPRGTKCSWVRAAAYTLGVQPTLSCQQRAS</sequence>
<reference evidence="1 2" key="1">
    <citation type="journal article" date="2015" name="Genome Biol. Evol.">
        <title>The genome of winter moth (Operophtera brumata) provides a genomic perspective on sexual dimorphism and phenology.</title>
        <authorList>
            <person name="Derks M.F."/>
            <person name="Smit S."/>
            <person name="Salis L."/>
            <person name="Schijlen E."/>
            <person name="Bossers A."/>
            <person name="Mateman C."/>
            <person name="Pijl A.S."/>
            <person name="de Ridder D."/>
            <person name="Groenen M.A."/>
            <person name="Visser M.E."/>
            <person name="Megens H.J."/>
        </authorList>
    </citation>
    <scope>NUCLEOTIDE SEQUENCE [LARGE SCALE GENOMIC DNA]</scope>
    <source>
        <strain evidence="1">WM2013NL</strain>
        <tissue evidence="1">Head and thorax</tissue>
    </source>
</reference>
<feature type="non-terminal residue" evidence="1">
    <location>
        <position position="222"/>
    </location>
</feature>
<name>A0A0L7L4J0_OPEBR</name>